<evidence type="ECO:0008006" key="4">
    <source>
        <dbReference type="Google" id="ProtNLM"/>
    </source>
</evidence>
<dbReference type="KEGG" id="lit:FPZ52_09010"/>
<sequence length="154" mass="16458">MLRKIVLATAITATALPTMVAAQEMSGKAQIAEILGVDGANFTLSELVELDQAVSMNDSETVTRILEENNSDLAAEQVIQGVTPESRQQIAVVYGQDYNVGKAQLAQEAGVEPQNFTLAQLVELNSAIDDNDEDAVQKVLDEAGVEQEAVTLLQ</sequence>
<keyword evidence="3" id="KW-1185">Reference proteome</keyword>
<dbReference type="EMBL" id="CP042261">
    <property type="protein sequence ID" value="QDY69744.1"/>
    <property type="molecule type" value="Genomic_DNA"/>
</dbReference>
<evidence type="ECO:0000313" key="2">
    <source>
        <dbReference type="EMBL" id="QDY69744.1"/>
    </source>
</evidence>
<gene>
    <name evidence="2" type="ORF">FPZ52_09010</name>
</gene>
<evidence type="ECO:0000313" key="3">
    <source>
        <dbReference type="Proteomes" id="UP000318483"/>
    </source>
</evidence>
<protein>
    <recommendedName>
        <fullName evidence="4">DUF4168 domain-containing protein</fullName>
    </recommendedName>
</protein>
<proteinExistence type="predicted"/>
<dbReference type="RefSeq" id="WP_146365121.1">
    <property type="nucleotide sequence ID" value="NZ_CP042261.1"/>
</dbReference>
<keyword evidence="1" id="KW-0732">Signal</keyword>
<accession>A0A5B8IVT8</accession>
<dbReference type="Proteomes" id="UP000318483">
    <property type="component" value="Chromosome"/>
</dbReference>
<reference evidence="2 3" key="1">
    <citation type="submission" date="2019-07" db="EMBL/GenBank/DDBJ databases">
        <title>Litoreibacter alkalisoli sp. nov., isolated from saline-alkaline soil.</title>
        <authorList>
            <person name="Wang S."/>
            <person name="Xu L."/>
            <person name="Xing Y.-T."/>
            <person name="Sun J.-Q."/>
        </authorList>
    </citation>
    <scope>NUCLEOTIDE SEQUENCE [LARGE SCALE GENOMIC DNA]</scope>
    <source>
        <strain evidence="2 3">LN3S51</strain>
    </source>
</reference>
<dbReference type="OrthoDB" id="7877136at2"/>
<evidence type="ECO:0000256" key="1">
    <source>
        <dbReference type="SAM" id="SignalP"/>
    </source>
</evidence>
<feature type="signal peptide" evidence="1">
    <location>
        <begin position="1"/>
        <end position="22"/>
    </location>
</feature>
<name>A0A5B8IVT8_9RHOB</name>
<organism evidence="2 3">
    <name type="scientific">Qingshengfaniella alkalisoli</name>
    <dbReference type="NCBI Taxonomy" id="2599296"/>
    <lineage>
        <taxon>Bacteria</taxon>
        <taxon>Pseudomonadati</taxon>
        <taxon>Pseudomonadota</taxon>
        <taxon>Alphaproteobacteria</taxon>
        <taxon>Rhodobacterales</taxon>
        <taxon>Paracoccaceae</taxon>
        <taxon>Qingshengfaniella</taxon>
    </lineage>
</organism>
<feature type="chain" id="PRO_5022932553" description="DUF4168 domain-containing protein" evidence="1">
    <location>
        <begin position="23"/>
        <end position="154"/>
    </location>
</feature>
<dbReference type="AlphaFoldDB" id="A0A5B8IVT8"/>